<protein>
    <submittedName>
        <fullName evidence="1">Uncharacterized protein</fullName>
    </submittedName>
</protein>
<evidence type="ECO:0000313" key="2">
    <source>
        <dbReference type="Proteomes" id="UP001634393"/>
    </source>
</evidence>
<evidence type="ECO:0000313" key="1">
    <source>
        <dbReference type="EMBL" id="KAL3833201.1"/>
    </source>
</evidence>
<reference evidence="1 2" key="1">
    <citation type="submission" date="2024-12" db="EMBL/GenBank/DDBJ databases">
        <title>The unique morphological basis and parallel evolutionary history of personate flowers in Penstemon.</title>
        <authorList>
            <person name="Depatie T.H."/>
            <person name="Wessinger C.A."/>
        </authorList>
    </citation>
    <scope>NUCLEOTIDE SEQUENCE [LARGE SCALE GENOMIC DNA]</scope>
    <source>
        <strain evidence="1">WTNN_2</strain>
        <tissue evidence="1">Leaf</tissue>
    </source>
</reference>
<dbReference type="AlphaFoldDB" id="A0ABD3T9A0"/>
<name>A0ABD3T9A0_9LAMI</name>
<sequence>MHFKIFIALPLIRLFNFIYCIDMKYCIYTKMESHV</sequence>
<keyword evidence="2" id="KW-1185">Reference proteome</keyword>
<gene>
    <name evidence="1" type="ORF">ACJIZ3_007937</name>
</gene>
<organism evidence="1 2">
    <name type="scientific">Penstemon smallii</name>
    <dbReference type="NCBI Taxonomy" id="265156"/>
    <lineage>
        <taxon>Eukaryota</taxon>
        <taxon>Viridiplantae</taxon>
        <taxon>Streptophyta</taxon>
        <taxon>Embryophyta</taxon>
        <taxon>Tracheophyta</taxon>
        <taxon>Spermatophyta</taxon>
        <taxon>Magnoliopsida</taxon>
        <taxon>eudicotyledons</taxon>
        <taxon>Gunneridae</taxon>
        <taxon>Pentapetalae</taxon>
        <taxon>asterids</taxon>
        <taxon>lamiids</taxon>
        <taxon>Lamiales</taxon>
        <taxon>Plantaginaceae</taxon>
        <taxon>Cheloneae</taxon>
        <taxon>Penstemon</taxon>
    </lineage>
</organism>
<dbReference type="Proteomes" id="UP001634393">
    <property type="component" value="Unassembled WGS sequence"/>
</dbReference>
<proteinExistence type="predicted"/>
<dbReference type="EMBL" id="JBJXBP010000004">
    <property type="protein sequence ID" value="KAL3833201.1"/>
    <property type="molecule type" value="Genomic_DNA"/>
</dbReference>
<accession>A0ABD3T9A0</accession>
<comment type="caution">
    <text evidence="1">The sequence shown here is derived from an EMBL/GenBank/DDBJ whole genome shotgun (WGS) entry which is preliminary data.</text>
</comment>